<gene>
    <name evidence="2" type="ORF">OCTVUL_1B005343</name>
</gene>
<reference evidence="2" key="1">
    <citation type="submission" date="2023-08" db="EMBL/GenBank/DDBJ databases">
        <authorList>
            <person name="Alioto T."/>
            <person name="Alioto T."/>
            <person name="Gomez Garrido J."/>
        </authorList>
    </citation>
    <scope>NUCLEOTIDE SEQUENCE</scope>
</reference>
<name>A0AA36F8Z1_OCTVU</name>
<dbReference type="PANTHER" id="PTHR33327">
    <property type="entry name" value="ENDONUCLEASE"/>
    <property type="match status" value="1"/>
</dbReference>
<evidence type="ECO:0000259" key="1">
    <source>
        <dbReference type="Pfam" id="PF23055"/>
    </source>
</evidence>
<dbReference type="EMBL" id="OX597823">
    <property type="protein sequence ID" value="CAI9728827.1"/>
    <property type="molecule type" value="Genomic_DNA"/>
</dbReference>
<feature type="domain" description="DUF7041" evidence="1">
    <location>
        <begin position="11"/>
        <end position="86"/>
    </location>
</feature>
<sequence>MSLASLPIFTGDATLWFAQLEAYFCAHSVSSEQQLQILCSCMPPQLATTARYLITDPSPDATYASVKLEVEKRNTRSEESRFNELMADEELGDRTPSEFLRHLRELSDIEPSDQLLGGVFTLFLQFSSNKAAREPEISFCTIPFHPNGKHYKKIEVPTIKSENCLDKSKKEVDNKSYYTSAKISFEKYHLDWSNLATCKITYKK</sequence>
<evidence type="ECO:0000313" key="3">
    <source>
        <dbReference type="Proteomes" id="UP001162480"/>
    </source>
</evidence>
<evidence type="ECO:0000313" key="2">
    <source>
        <dbReference type="EMBL" id="CAI9728827.1"/>
    </source>
</evidence>
<dbReference type="PANTHER" id="PTHR33327:SF3">
    <property type="entry name" value="RNA-DIRECTED DNA POLYMERASE"/>
    <property type="match status" value="1"/>
</dbReference>
<organism evidence="2 3">
    <name type="scientific">Octopus vulgaris</name>
    <name type="common">Common octopus</name>
    <dbReference type="NCBI Taxonomy" id="6645"/>
    <lineage>
        <taxon>Eukaryota</taxon>
        <taxon>Metazoa</taxon>
        <taxon>Spiralia</taxon>
        <taxon>Lophotrochozoa</taxon>
        <taxon>Mollusca</taxon>
        <taxon>Cephalopoda</taxon>
        <taxon>Coleoidea</taxon>
        <taxon>Octopodiformes</taxon>
        <taxon>Octopoda</taxon>
        <taxon>Incirrata</taxon>
        <taxon>Octopodidae</taxon>
        <taxon>Octopus</taxon>
    </lineage>
</organism>
<accession>A0AA36F8Z1</accession>
<dbReference type="Pfam" id="PF23055">
    <property type="entry name" value="DUF7041"/>
    <property type="match status" value="1"/>
</dbReference>
<proteinExistence type="predicted"/>
<dbReference type="Proteomes" id="UP001162480">
    <property type="component" value="Chromosome 10"/>
</dbReference>
<dbReference type="InterPro" id="IPR055469">
    <property type="entry name" value="DUF7041"/>
</dbReference>
<protein>
    <recommendedName>
        <fullName evidence="1">DUF7041 domain-containing protein</fullName>
    </recommendedName>
</protein>
<keyword evidence="3" id="KW-1185">Reference proteome</keyword>
<dbReference type="AlphaFoldDB" id="A0AA36F8Z1"/>